<dbReference type="PROSITE" id="PS51257">
    <property type="entry name" value="PROKAR_LIPOPROTEIN"/>
    <property type="match status" value="1"/>
</dbReference>
<protein>
    <recommendedName>
        <fullName evidence="4">Lipoprotein</fullName>
    </recommendedName>
</protein>
<evidence type="ECO:0008006" key="4">
    <source>
        <dbReference type="Google" id="ProtNLM"/>
    </source>
</evidence>
<proteinExistence type="predicted"/>
<evidence type="ECO:0000313" key="3">
    <source>
        <dbReference type="Proteomes" id="UP001335729"/>
    </source>
</evidence>
<organism evidence="2 3">
    <name type="scientific">Gordonia prachuapensis</name>
    <dbReference type="NCBI Taxonomy" id="3115651"/>
    <lineage>
        <taxon>Bacteria</taxon>
        <taxon>Bacillati</taxon>
        <taxon>Actinomycetota</taxon>
        <taxon>Actinomycetes</taxon>
        <taxon>Mycobacteriales</taxon>
        <taxon>Gordoniaceae</taxon>
        <taxon>Gordonia</taxon>
    </lineage>
</organism>
<feature type="signal peptide" evidence="1">
    <location>
        <begin position="1"/>
        <end position="23"/>
    </location>
</feature>
<evidence type="ECO:0000313" key="2">
    <source>
        <dbReference type="EMBL" id="MEE4025066.1"/>
    </source>
</evidence>
<dbReference type="Proteomes" id="UP001335729">
    <property type="component" value="Unassembled WGS sequence"/>
</dbReference>
<comment type="caution">
    <text evidence="2">The sequence shown here is derived from an EMBL/GenBank/DDBJ whole genome shotgun (WGS) entry which is preliminary data.</text>
</comment>
<evidence type="ECO:0000256" key="1">
    <source>
        <dbReference type="SAM" id="SignalP"/>
    </source>
</evidence>
<name>A0ABU7MYQ9_9ACTN</name>
<reference evidence="2 3" key="1">
    <citation type="submission" date="2024-01" db="EMBL/GenBank/DDBJ databases">
        <title>Draft genome sequence of Gordonia sp. PKS22-38.</title>
        <authorList>
            <person name="Suphannarot A."/>
            <person name="Mingma R."/>
        </authorList>
    </citation>
    <scope>NUCLEOTIDE SEQUENCE [LARGE SCALE GENOMIC DNA]</scope>
    <source>
        <strain evidence="2 3">PKS22-38</strain>
    </source>
</reference>
<gene>
    <name evidence="2" type="ORF">V1Y59_18420</name>
</gene>
<sequence>MRHQTVRRWPGRNAMSIALGAGAAALLLSACGSDTPAPLPDSSDVVSGDAPLTAEQAQTVRTSGRELMQSVVDSVAPAGFTPKSTASYEEWSKCEAKSSGLNSGGNFNGVNYIADIWFEPADEVPIDEVHNLLDSLPITWGEDQPDRGTSGVYWVHIQNTEPLRIIVGSPCYFLQDADDTGTIPNSAITEVTGFVSQDWGR</sequence>
<accession>A0ABU7MYQ9</accession>
<feature type="chain" id="PRO_5045648375" description="Lipoprotein" evidence="1">
    <location>
        <begin position="24"/>
        <end position="201"/>
    </location>
</feature>
<dbReference type="EMBL" id="JAZDUE010000016">
    <property type="protein sequence ID" value="MEE4025066.1"/>
    <property type="molecule type" value="Genomic_DNA"/>
</dbReference>
<dbReference type="RefSeq" id="WP_330506408.1">
    <property type="nucleotide sequence ID" value="NZ_JAZDUE010000016.1"/>
</dbReference>
<keyword evidence="1" id="KW-0732">Signal</keyword>
<keyword evidence="3" id="KW-1185">Reference proteome</keyword>